<protein>
    <recommendedName>
        <fullName evidence="5">Mid2 domain-containing protein</fullName>
    </recommendedName>
</protein>
<feature type="compositionally biased region" description="Low complexity" evidence="1">
    <location>
        <begin position="156"/>
        <end position="170"/>
    </location>
</feature>
<evidence type="ECO:0000313" key="3">
    <source>
        <dbReference type="EMBL" id="KAK8057798.1"/>
    </source>
</evidence>
<feature type="transmembrane region" description="Helical" evidence="2">
    <location>
        <begin position="106"/>
        <end position="130"/>
    </location>
</feature>
<feature type="compositionally biased region" description="Basic residues" evidence="1">
    <location>
        <begin position="140"/>
        <end position="152"/>
    </location>
</feature>
<evidence type="ECO:0008006" key="5">
    <source>
        <dbReference type="Google" id="ProtNLM"/>
    </source>
</evidence>
<keyword evidence="2" id="KW-1133">Transmembrane helix</keyword>
<dbReference type="EMBL" id="JAQQWM010000007">
    <property type="protein sequence ID" value="KAK8057798.1"/>
    <property type="molecule type" value="Genomic_DNA"/>
</dbReference>
<gene>
    <name evidence="3" type="ORF">PG996_011735</name>
</gene>
<keyword evidence="4" id="KW-1185">Reference proteome</keyword>
<reference evidence="3 4" key="1">
    <citation type="submission" date="2023-01" db="EMBL/GenBank/DDBJ databases">
        <title>Analysis of 21 Apiospora genomes using comparative genomics revels a genus with tremendous synthesis potential of carbohydrate active enzymes and secondary metabolites.</title>
        <authorList>
            <person name="Sorensen T."/>
        </authorList>
    </citation>
    <scope>NUCLEOTIDE SEQUENCE [LARGE SCALE GENOMIC DNA]</scope>
    <source>
        <strain evidence="3 4">CBS 83171</strain>
    </source>
</reference>
<feature type="compositionally biased region" description="Low complexity" evidence="1">
    <location>
        <begin position="185"/>
        <end position="195"/>
    </location>
</feature>
<proteinExistence type="predicted"/>
<accession>A0ABR1UIT2</accession>
<sequence length="212" mass="22931">MYLPPYYPPPSIVAGDGVVLKEWMRHLYHNTQDTTADTRLKHPSQSNTHDIQRLLSQVWEWGARQITSWTKSASSILPGDSHNETSSDDDPSVLLRKRTSAQDLDVTISVVVGVLLGVFLLGTLAFCYVYRNSIRLKRKKKFQRQQRRHRSGGSHGSKSSKSSRSSASSAGGEGGGGGGGGGGDAEAAAPPAEGGVIEWNTATLDPSRLISW</sequence>
<name>A0ABR1UIT2_9PEZI</name>
<evidence type="ECO:0000256" key="1">
    <source>
        <dbReference type="SAM" id="MobiDB-lite"/>
    </source>
</evidence>
<evidence type="ECO:0000313" key="4">
    <source>
        <dbReference type="Proteomes" id="UP001446871"/>
    </source>
</evidence>
<dbReference type="Proteomes" id="UP001446871">
    <property type="component" value="Unassembled WGS sequence"/>
</dbReference>
<keyword evidence="2" id="KW-0812">Transmembrane</keyword>
<evidence type="ECO:0000256" key="2">
    <source>
        <dbReference type="SAM" id="Phobius"/>
    </source>
</evidence>
<feature type="region of interest" description="Disordered" evidence="1">
    <location>
        <begin position="140"/>
        <end position="212"/>
    </location>
</feature>
<comment type="caution">
    <text evidence="3">The sequence shown here is derived from an EMBL/GenBank/DDBJ whole genome shotgun (WGS) entry which is preliminary data.</text>
</comment>
<feature type="compositionally biased region" description="Gly residues" evidence="1">
    <location>
        <begin position="171"/>
        <end position="184"/>
    </location>
</feature>
<organism evidence="3 4">
    <name type="scientific">Apiospora saccharicola</name>
    <dbReference type="NCBI Taxonomy" id="335842"/>
    <lineage>
        <taxon>Eukaryota</taxon>
        <taxon>Fungi</taxon>
        <taxon>Dikarya</taxon>
        <taxon>Ascomycota</taxon>
        <taxon>Pezizomycotina</taxon>
        <taxon>Sordariomycetes</taxon>
        <taxon>Xylariomycetidae</taxon>
        <taxon>Amphisphaeriales</taxon>
        <taxon>Apiosporaceae</taxon>
        <taxon>Apiospora</taxon>
    </lineage>
</organism>
<keyword evidence="2" id="KW-0472">Membrane</keyword>